<dbReference type="PANTHER" id="PTHR43820:SF4">
    <property type="entry name" value="HIGH-AFFINITY BRANCHED-CHAIN AMINO ACID TRANSPORT ATP-BINDING PROTEIN LIVF"/>
    <property type="match status" value="1"/>
</dbReference>
<organism evidence="7 8">
    <name type="scientific">Nocardia aurea</name>
    <dbReference type="NCBI Taxonomy" id="2144174"/>
    <lineage>
        <taxon>Bacteria</taxon>
        <taxon>Bacillati</taxon>
        <taxon>Actinomycetota</taxon>
        <taxon>Actinomycetes</taxon>
        <taxon>Mycobacteriales</taxon>
        <taxon>Nocardiaceae</taxon>
        <taxon>Nocardia</taxon>
    </lineage>
</organism>
<keyword evidence="5" id="KW-0029">Amino-acid transport</keyword>
<dbReference type="InterPro" id="IPR052156">
    <property type="entry name" value="BCAA_Transport_ATP-bd_LivF"/>
</dbReference>
<keyword evidence="3" id="KW-0547">Nucleotide-binding</keyword>
<feature type="domain" description="ABC transporter" evidence="6">
    <location>
        <begin position="3"/>
        <end position="230"/>
    </location>
</feature>
<evidence type="ECO:0000256" key="4">
    <source>
        <dbReference type="ARBA" id="ARBA00022840"/>
    </source>
</evidence>
<dbReference type="InterPro" id="IPR003439">
    <property type="entry name" value="ABC_transporter-like_ATP-bd"/>
</dbReference>
<comment type="similarity">
    <text evidence="1">Belongs to the ABC transporter superfamily.</text>
</comment>
<evidence type="ECO:0000256" key="5">
    <source>
        <dbReference type="ARBA" id="ARBA00022970"/>
    </source>
</evidence>
<dbReference type="RefSeq" id="WP_355084346.1">
    <property type="nucleotide sequence ID" value="NZ_JBEXKW010000008.1"/>
</dbReference>
<dbReference type="PANTHER" id="PTHR43820">
    <property type="entry name" value="HIGH-AFFINITY BRANCHED-CHAIN AMINO ACID TRANSPORT ATP-BINDING PROTEIN LIVF"/>
    <property type="match status" value="1"/>
</dbReference>
<evidence type="ECO:0000313" key="8">
    <source>
        <dbReference type="Proteomes" id="UP001551695"/>
    </source>
</evidence>
<dbReference type="EMBL" id="JBFAKC010000018">
    <property type="protein sequence ID" value="MEV0712037.1"/>
    <property type="molecule type" value="Genomic_DNA"/>
</dbReference>
<protein>
    <submittedName>
        <fullName evidence="7">ABC transporter ATP-binding protein</fullName>
    </submittedName>
</protein>
<dbReference type="Gene3D" id="3.40.50.300">
    <property type="entry name" value="P-loop containing nucleotide triphosphate hydrolases"/>
    <property type="match status" value="1"/>
</dbReference>
<dbReference type="SUPFAM" id="SSF52540">
    <property type="entry name" value="P-loop containing nucleoside triphosphate hydrolases"/>
    <property type="match status" value="1"/>
</dbReference>
<proteinExistence type="inferred from homology"/>
<evidence type="ECO:0000259" key="6">
    <source>
        <dbReference type="PROSITE" id="PS50893"/>
    </source>
</evidence>
<keyword evidence="4 7" id="KW-0067">ATP-binding</keyword>
<sequence length="238" mass="24978">MSLRLTGLTAGYGKLPIVRDLDLEVPGGSVTAVLGPNGSGKTTLMRTLAGLLPALGGEVTVGQRRLPNGRPATANRAGIVLVPDNRALFTGLTVAENLQIARRRDGRPLEEILELLPALRPRWKVAAGSLSGGEQQMLAVGRALIQNPQVLLIDEMSMGLAPVIVESLLPAVRHIADNTGAAVVLVEQHVRLALEVADDAIVLVHGDVTLRGRAEDLRATPERLEAAYLGGESITAAG</sequence>
<reference evidence="7 8" key="1">
    <citation type="submission" date="2024-06" db="EMBL/GenBank/DDBJ databases">
        <title>The Natural Products Discovery Center: Release of the First 8490 Sequenced Strains for Exploring Actinobacteria Biosynthetic Diversity.</title>
        <authorList>
            <person name="Kalkreuter E."/>
            <person name="Kautsar S.A."/>
            <person name="Yang D."/>
            <person name="Bader C.D."/>
            <person name="Teijaro C.N."/>
            <person name="Fluegel L."/>
            <person name="Davis C.M."/>
            <person name="Simpson J.R."/>
            <person name="Lauterbach L."/>
            <person name="Steele A.D."/>
            <person name="Gui C."/>
            <person name="Meng S."/>
            <person name="Li G."/>
            <person name="Viehrig K."/>
            <person name="Ye F."/>
            <person name="Su P."/>
            <person name="Kiefer A.F."/>
            <person name="Nichols A."/>
            <person name="Cepeda A.J."/>
            <person name="Yan W."/>
            <person name="Fan B."/>
            <person name="Jiang Y."/>
            <person name="Adhikari A."/>
            <person name="Zheng C.-J."/>
            <person name="Schuster L."/>
            <person name="Cowan T.M."/>
            <person name="Smanski M.J."/>
            <person name="Chevrette M.G."/>
            <person name="De Carvalho L.P.S."/>
            <person name="Shen B."/>
        </authorList>
    </citation>
    <scope>NUCLEOTIDE SEQUENCE [LARGE SCALE GENOMIC DNA]</scope>
    <source>
        <strain evidence="7 8">NPDC050403</strain>
    </source>
</reference>
<dbReference type="InterPro" id="IPR017871">
    <property type="entry name" value="ABC_transporter-like_CS"/>
</dbReference>
<comment type="caution">
    <text evidence="7">The sequence shown here is derived from an EMBL/GenBank/DDBJ whole genome shotgun (WGS) entry which is preliminary data.</text>
</comment>
<dbReference type="SMART" id="SM00382">
    <property type="entry name" value="AAA"/>
    <property type="match status" value="1"/>
</dbReference>
<accession>A0ABV3G2Y0</accession>
<keyword evidence="8" id="KW-1185">Reference proteome</keyword>
<gene>
    <name evidence="7" type="ORF">AB0I48_31200</name>
</gene>
<evidence type="ECO:0000256" key="2">
    <source>
        <dbReference type="ARBA" id="ARBA00022448"/>
    </source>
</evidence>
<dbReference type="InterPro" id="IPR027417">
    <property type="entry name" value="P-loop_NTPase"/>
</dbReference>
<evidence type="ECO:0000256" key="1">
    <source>
        <dbReference type="ARBA" id="ARBA00005417"/>
    </source>
</evidence>
<dbReference type="Pfam" id="PF00005">
    <property type="entry name" value="ABC_tran"/>
    <property type="match status" value="1"/>
</dbReference>
<dbReference type="CDD" id="cd03224">
    <property type="entry name" value="ABC_TM1139_LivF_branched"/>
    <property type="match status" value="1"/>
</dbReference>
<name>A0ABV3G2Y0_9NOCA</name>
<dbReference type="PROSITE" id="PS50893">
    <property type="entry name" value="ABC_TRANSPORTER_2"/>
    <property type="match status" value="1"/>
</dbReference>
<keyword evidence="2" id="KW-0813">Transport</keyword>
<evidence type="ECO:0000256" key="3">
    <source>
        <dbReference type="ARBA" id="ARBA00022741"/>
    </source>
</evidence>
<dbReference type="PROSITE" id="PS00211">
    <property type="entry name" value="ABC_TRANSPORTER_1"/>
    <property type="match status" value="1"/>
</dbReference>
<dbReference type="InterPro" id="IPR003593">
    <property type="entry name" value="AAA+_ATPase"/>
</dbReference>
<evidence type="ECO:0000313" key="7">
    <source>
        <dbReference type="EMBL" id="MEV0712037.1"/>
    </source>
</evidence>
<dbReference type="GO" id="GO:0005524">
    <property type="term" value="F:ATP binding"/>
    <property type="evidence" value="ECO:0007669"/>
    <property type="project" value="UniProtKB-KW"/>
</dbReference>
<dbReference type="Proteomes" id="UP001551695">
    <property type="component" value="Unassembled WGS sequence"/>
</dbReference>